<dbReference type="OrthoDB" id="3673861at2759"/>
<dbReference type="GeneID" id="67012253"/>
<dbReference type="InterPro" id="IPR011009">
    <property type="entry name" value="Kinase-like_dom_sf"/>
</dbReference>
<evidence type="ECO:0000256" key="1">
    <source>
        <dbReference type="ARBA" id="ARBA00011961"/>
    </source>
</evidence>
<sequence>MSNPFELAPDATAGASIDVDDAVKRFFPEGSRIDSAVGHGASLWTRSARIDIETSDGTPKSYFIKVAPGPNGRSMLEGEYHSAMDMRAVLPGFSPIPIGWGVFDSDQDLAFFLQAFHDMDTEIPDMDQLTRTLAEFHIKSEERFEELTRDRRPDGMKFGYHEEYFTQNMKRMLEHDEKEGGERPQELEELLQPLFDKVIPRLLRPMEMNGGEVKPSLIHGDLWYGNTSTDHENNVPIVYDACCFWGHNEYEIRTMRAKTRYRFGKAQQRAYLQHYPAAYPVQDFEARNALYHL</sequence>
<dbReference type="AlphaFoldDB" id="A0A8J2IBX4"/>
<comment type="caution">
    <text evidence="3">The sequence shown here is derived from an EMBL/GenBank/DDBJ whole genome shotgun (WGS) entry which is preliminary data.</text>
</comment>
<dbReference type="Pfam" id="PF03881">
    <property type="entry name" value="Fructosamin_kin"/>
    <property type="match status" value="1"/>
</dbReference>
<dbReference type="EMBL" id="CAJRGZ010000032">
    <property type="protein sequence ID" value="CAG5188315.1"/>
    <property type="molecule type" value="Genomic_DNA"/>
</dbReference>
<dbReference type="Gene3D" id="3.90.1200.10">
    <property type="match status" value="1"/>
</dbReference>
<name>A0A8J2IBX4_9PLEO</name>
<evidence type="ECO:0000256" key="2">
    <source>
        <dbReference type="ARBA" id="ARBA00048655"/>
    </source>
</evidence>
<comment type="catalytic activity">
    <reaction evidence="2">
        <text>N(6)-D-ribulosyl-L-lysyl-[protein] + ATP = N(6)-(3-O-phospho-D-ribulosyl)-L-lysyl-[protein] + ADP + H(+)</text>
        <dbReference type="Rhea" id="RHEA:48432"/>
        <dbReference type="Rhea" id="RHEA-COMP:12103"/>
        <dbReference type="Rhea" id="RHEA-COMP:12104"/>
        <dbReference type="ChEBI" id="CHEBI:15378"/>
        <dbReference type="ChEBI" id="CHEBI:30616"/>
        <dbReference type="ChEBI" id="CHEBI:90418"/>
        <dbReference type="ChEBI" id="CHEBI:90420"/>
        <dbReference type="ChEBI" id="CHEBI:456216"/>
        <dbReference type="EC" id="2.7.1.172"/>
    </reaction>
    <physiologicalReaction direction="left-to-right" evidence="2">
        <dbReference type="Rhea" id="RHEA:48433"/>
    </physiologicalReaction>
</comment>
<dbReference type="Proteomes" id="UP000676310">
    <property type="component" value="Unassembled WGS sequence"/>
</dbReference>
<dbReference type="SUPFAM" id="SSF56112">
    <property type="entry name" value="Protein kinase-like (PK-like)"/>
    <property type="match status" value="1"/>
</dbReference>
<dbReference type="GO" id="GO:0102193">
    <property type="term" value="F:protein-ribulosamine 3-kinase activity"/>
    <property type="evidence" value="ECO:0007669"/>
    <property type="project" value="UniProtKB-EC"/>
</dbReference>
<proteinExistence type="predicted"/>
<keyword evidence="4" id="KW-1185">Reference proteome</keyword>
<dbReference type="EC" id="2.7.1.172" evidence="1"/>
<dbReference type="RefSeq" id="XP_043175506.1">
    <property type="nucleotide sequence ID" value="XM_043319571.1"/>
</dbReference>
<reference evidence="3" key="1">
    <citation type="submission" date="2021-05" db="EMBL/GenBank/DDBJ databases">
        <authorList>
            <person name="Stam R."/>
        </authorList>
    </citation>
    <scope>NUCLEOTIDE SEQUENCE</scope>
    <source>
        <strain evidence="3">CS162</strain>
    </source>
</reference>
<evidence type="ECO:0000313" key="3">
    <source>
        <dbReference type="EMBL" id="CAG5188315.1"/>
    </source>
</evidence>
<dbReference type="PANTHER" id="PTHR12149">
    <property type="entry name" value="FRUCTOSAMINE 3 KINASE-RELATED PROTEIN"/>
    <property type="match status" value="1"/>
</dbReference>
<dbReference type="InterPro" id="IPR016477">
    <property type="entry name" value="Fructo-/Ketosamine-3-kinase"/>
</dbReference>
<organism evidence="3 4">
    <name type="scientific">Alternaria atra</name>
    <dbReference type="NCBI Taxonomy" id="119953"/>
    <lineage>
        <taxon>Eukaryota</taxon>
        <taxon>Fungi</taxon>
        <taxon>Dikarya</taxon>
        <taxon>Ascomycota</taxon>
        <taxon>Pezizomycotina</taxon>
        <taxon>Dothideomycetes</taxon>
        <taxon>Pleosporomycetidae</taxon>
        <taxon>Pleosporales</taxon>
        <taxon>Pleosporineae</taxon>
        <taxon>Pleosporaceae</taxon>
        <taxon>Alternaria</taxon>
        <taxon>Alternaria sect. Ulocladioides</taxon>
    </lineage>
</organism>
<evidence type="ECO:0000313" key="4">
    <source>
        <dbReference type="Proteomes" id="UP000676310"/>
    </source>
</evidence>
<protein>
    <recommendedName>
        <fullName evidence="1">protein-ribulosamine 3-kinase</fullName>
        <ecNumber evidence="1">2.7.1.172</ecNumber>
    </recommendedName>
</protein>
<dbReference type="PANTHER" id="PTHR12149:SF8">
    <property type="entry name" value="PROTEIN-RIBULOSAMINE 3-KINASE"/>
    <property type="match status" value="1"/>
</dbReference>
<accession>A0A8J2IBX4</accession>
<gene>
    <name evidence="3" type="ORF">ALTATR162_LOCUS11927</name>
</gene>